<sequence>MTLAMKIRTAWALGPLNIARVLVYRLSLKLGINRAVRRPPAAVTGPFFRAPDRLRLELAPRRGWYQWREAFGLRVDDGADMEAPPEWARSLVTGVAVPDTDRPWWRIADFDPRVGDIKGVWEASRYDWVLACAQQALAARDARERGRALDRLNAWLSDAAERNPPWRGPNWKCGQEASIRVMHLAAAALMLGQVSRPEPGLPALLAVHLKRIAPTLHYAMAQDNNHGTSEAAALFIGGSWLASLGLPGGERWARRGRYWLENRAERLIGADGSFSQYSVNYHRVMLDTLCLAECWRRQLAVAPFSSRFYERARAATGWLGNLVDPGNGDAPNLGANDGARLIPLTDSDYRDYRPTVQVASVLFAGARAYPDCPLADQALLWLALPVPEPVRSWQHSALYADGGLAVARSGPAMVVLRFPNFRFRPAQSDLLHLDLWRGGENLLRDGGTYSYNPGQEDGDWQDYFPGVASHNSVQFDGREQMPRLGRFLFGAWPSVRNLDGPRADNGDQTLAAGYRDWRGAGHYRRVWLEAGRLKVEDRVDGFRGEARLRWRLCPGDWQWRGDDLVNGTLRIRVGADVRVRERRLVQGWESRYYSQKTPLPVLEVVLEEAGVFTTEFEFPT</sequence>
<dbReference type="Pfam" id="PF07940">
    <property type="entry name" value="Hepar_II_III_C"/>
    <property type="match status" value="1"/>
</dbReference>
<accession>A0ABS0AFG3</accession>
<name>A0ABS0AFG3_9GAMM</name>
<dbReference type="Proteomes" id="UP000644441">
    <property type="component" value="Unassembled WGS sequence"/>
</dbReference>
<organism evidence="6 7">
    <name type="scientific">Alloalcanivorax venustensis ISO4</name>
    <dbReference type="NCBI Taxonomy" id="1177184"/>
    <lineage>
        <taxon>Bacteria</taxon>
        <taxon>Pseudomonadati</taxon>
        <taxon>Pseudomonadota</taxon>
        <taxon>Gammaproteobacteria</taxon>
        <taxon>Oceanospirillales</taxon>
        <taxon>Alcanivoracaceae</taxon>
        <taxon>Alloalcanivorax</taxon>
    </lineage>
</organism>
<evidence type="ECO:0000259" key="5">
    <source>
        <dbReference type="Pfam" id="PF07940"/>
    </source>
</evidence>
<evidence type="ECO:0000313" key="7">
    <source>
        <dbReference type="Proteomes" id="UP000644441"/>
    </source>
</evidence>
<reference evidence="6 7" key="1">
    <citation type="submission" date="2012-09" db="EMBL/GenBank/DDBJ databases">
        <title>Genome Sequence of alkane-degrading Bacterium Alcanivorax venustensis ISO4.</title>
        <authorList>
            <person name="Lai Q."/>
            <person name="Shao Z."/>
        </authorList>
    </citation>
    <scope>NUCLEOTIDE SEQUENCE [LARGE SCALE GENOMIC DNA]</scope>
    <source>
        <strain evidence="6 7">ISO4</strain>
    </source>
</reference>
<dbReference type="PANTHER" id="PTHR39210:SF1">
    <property type="entry name" value="HEPARIN-SULFATE LYASE"/>
    <property type="match status" value="1"/>
</dbReference>
<dbReference type="InterPro" id="IPR008929">
    <property type="entry name" value="Chondroitin_lyas"/>
</dbReference>
<dbReference type="InterPro" id="IPR012480">
    <property type="entry name" value="Hepar_II_III_C"/>
</dbReference>
<keyword evidence="4" id="KW-0456">Lyase</keyword>
<gene>
    <name evidence="6" type="ORF">ISO4_01417</name>
</gene>
<keyword evidence="7" id="KW-1185">Reference proteome</keyword>
<dbReference type="Gene3D" id="1.50.10.100">
    <property type="entry name" value="Chondroitin AC/alginate lyase"/>
    <property type="match status" value="1"/>
</dbReference>
<dbReference type="SUPFAM" id="SSF48230">
    <property type="entry name" value="Chondroitin AC/alginate lyase"/>
    <property type="match status" value="1"/>
</dbReference>
<dbReference type="Gene3D" id="2.70.98.70">
    <property type="match status" value="1"/>
</dbReference>
<comment type="subcellular location">
    <subcellularLocation>
        <location evidence="1">Periplasm</location>
    </subcellularLocation>
</comment>
<evidence type="ECO:0000256" key="2">
    <source>
        <dbReference type="ARBA" id="ARBA00022729"/>
    </source>
</evidence>
<evidence type="ECO:0000256" key="1">
    <source>
        <dbReference type="ARBA" id="ARBA00004418"/>
    </source>
</evidence>
<comment type="caution">
    <text evidence="6">The sequence shown here is derived from an EMBL/GenBank/DDBJ whole genome shotgun (WGS) entry which is preliminary data.</text>
</comment>
<dbReference type="PANTHER" id="PTHR39210">
    <property type="entry name" value="HEPARIN-SULFATE LYASE"/>
    <property type="match status" value="1"/>
</dbReference>
<keyword evidence="2" id="KW-0732">Signal</keyword>
<evidence type="ECO:0000313" key="6">
    <source>
        <dbReference type="EMBL" id="MBF5052815.1"/>
    </source>
</evidence>
<feature type="domain" description="Heparinase II/III-like C-terminal" evidence="5">
    <location>
        <begin position="396"/>
        <end position="554"/>
    </location>
</feature>
<keyword evidence="3" id="KW-0574">Periplasm</keyword>
<evidence type="ECO:0000256" key="4">
    <source>
        <dbReference type="ARBA" id="ARBA00023239"/>
    </source>
</evidence>
<proteinExistence type="predicted"/>
<protein>
    <submittedName>
        <fullName evidence="6">Heparinase II/III</fullName>
    </submittedName>
</protein>
<dbReference type="EMBL" id="ARXR01000008">
    <property type="protein sequence ID" value="MBF5052815.1"/>
    <property type="molecule type" value="Genomic_DNA"/>
</dbReference>
<evidence type="ECO:0000256" key="3">
    <source>
        <dbReference type="ARBA" id="ARBA00022764"/>
    </source>
</evidence>